<protein>
    <submittedName>
        <fullName evidence="1">Uncharacterized protein</fullName>
    </submittedName>
</protein>
<proteinExistence type="predicted"/>
<evidence type="ECO:0000313" key="2">
    <source>
        <dbReference type="Proteomes" id="UP001499979"/>
    </source>
</evidence>
<dbReference type="Proteomes" id="UP001499979">
    <property type="component" value="Unassembled WGS sequence"/>
</dbReference>
<dbReference type="EMBL" id="BAAAJE010000006">
    <property type="protein sequence ID" value="GAA1138700.1"/>
    <property type="molecule type" value="Genomic_DNA"/>
</dbReference>
<dbReference type="RefSeq" id="WP_343907169.1">
    <property type="nucleotide sequence ID" value="NZ_BAAAJE010000006.1"/>
</dbReference>
<organism evidence="1 2">
    <name type="scientific">Nocardioides aquiterrae</name>
    <dbReference type="NCBI Taxonomy" id="203799"/>
    <lineage>
        <taxon>Bacteria</taxon>
        <taxon>Bacillati</taxon>
        <taxon>Actinomycetota</taxon>
        <taxon>Actinomycetes</taxon>
        <taxon>Propionibacteriales</taxon>
        <taxon>Nocardioidaceae</taxon>
        <taxon>Nocardioides</taxon>
    </lineage>
</organism>
<name>A0ABN1UCZ2_9ACTN</name>
<reference evidence="1 2" key="1">
    <citation type="journal article" date="2019" name="Int. J. Syst. Evol. Microbiol.">
        <title>The Global Catalogue of Microorganisms (GCM) 10K type strain sequencing project: providing services to taxonomists for standard genome sequencing and annotation.</title>
        <authorList>
            <consortium name="The Broad Institute Genomics Platform"/>
            <consortium name="The Broad Institute Genome Sequencing Center for Infectious Disease"/>
            <person name="Wu L."/>
            <person name="Ma J."/>
        </authorList>
    </citation>
    <scope>NUCLEOTIDE SEQUENCE [LARGE SCALE GENOMIC DNA]</scope>
    <source>
        <strain evidence="1 2">JCM 11813</strain>
    </source>
</reference>
<sequence length="92" mass="9174">MTARNPIATFAAPGLVGLMVDVDTAVAIADSVEFAVASGGVTTVGRPLGLHDVEAIRTAAAQAAAEADPDVPVILGAVPSRPDLRLVGGEDQ</sequence>
<keyword evidence="2" id="KW-1185">Reference proteome</keyword>
<comment type="caution">
    <text evidence="1">The sequence shown here is derived from an EMBL/GenBank/DDBJ whole genome shotgun (WGS) entry which is preliminary data.</text>
</comment>
<gene>
    <name evidence="1" type="ORF">GCM10009606_18080</name>
</gene>
<accession>A0ABN1UCZ2</accession>
<evidence type="ECO:0000313" key="1">
    <source>
        <dbReference type="EMBL" id="GAA1138700.1"/>
    </source>
</evidence>